<evidence type="ECO:0000313" key="2">
    <source>
        <dbReference type="Proteomes" id="UP000183529"/>
    </source>
</evidence>
<accession>A0AAQ1GG06</accession>
<comment type="caution">
    <text evidence="1">The sequence shown here is derived from an EMBL/GenBank/DDBJ whole genome shotgun (WGS) entry which is preliminary data.</text>
</comment>
<dbReference type="EMBL" id="FNZM01000007">
    <property type="protein sequence ID" value="SEJ70425.1"/>
    <property type="molecule type" value="Genomic_DNA"/>
</dbReference>
<dbReference type="Proteomes" id="UP000183529">
    <property type="component" value="Unassembled WGS sequence"/>
</dbReference>
<sequence length="93" mass="9669">MANTAGWEDSGHGLGWVWSRAPSSSSADDTGPIADQLNGFRGHDSALGPIITYGTKIGGKVPFSASLRWMPTIASKSRLNSTASVMATATLAF</sequence>
<reference evidence="1 2" key="1">
    <citation type="submission" date="2016-10" db="EMBL/GenBank/DDBJ databases">
        <authorList>
            <person name="Varghese N."/>
            <person name="Submissions S."/>
        </authorList>
    </citation>
    <scope>NUCLEOTIDE SEQUENCE [LARGE SCALE GENOMIC DNA]</scope>
    <source>
        <strain evidence="1 2">LMG 22274</strain>
    </source>
</reference>
<organism evidence="1 2">
    <name type="scientific">Paraburkholderia tropica</name>
    <dbReference type="NCBI Taxonomy" id="92647"/>
    <lineage>
        <taxon>Bacteria</taxon>
        <taxon>Pseudomonadati</taxon>
        <taxon>Pseudomonadota</taxon>
        <taxon>Betaproteobacteria</taxon>
        <taxon>Burkholderiales</taxon>
        <taxon>Burkholderiaceae</taxon>
        <taxon>Paraburkholderia</taxon>
    </lineage>
</organism>
<protein>
    <submittedName>
        <fullName evidence="1">Uncharacterized protein</fullName>
    </submittedName>
</protein>
<name>A0AAQ1GG06_9BURK</name>
<gene>
    <name evidence="1" type="ORF">SAMN05216550_107267</name>
</gene>
<dbReference type="AlphaFoldDB" id="A0AAQ1GG06"/>
<evidence type="ECO:0000313" key="1">
    <source>
        <dbReference type="EMBL" id="SEJ70425.1"/>
    </source>
</evidence>
<proteinExistence type="predicted"/>